<evidence type="ECO:0000259" key="2">
    <source>
        <dbReference type="Pfam" id="PF00857"/>
    </source>
</evidence>
<gene>
    <name evidence="3" type="ORF">J3U87_32270</name>
</gene>
<keyword evidence="4" id="KW-1185">Reference proteome</keyword>
<dbReference type="PANTHER" id="PTHR43540:SF1">
    <property type="entry name" value="ISOCHORISMATASE HYDROLASE"/>
    <property type="match status" value="1"/>
</dbReference>
<evidence type="ECO:0000313" key="4">
    <source>
        <dbReference type="Proteomes" id="UP000663929"/>
    </source>
</evidence>
<dbReference type="RefSeq" id="WP_237379915.1">
    <property type="nucleotide sequence ID" value="NZ_CP071793.1"/>
</dbReference>
<accession>A0A8A4TUT0</accession>
<dbReference type="Pfam" id="PF00857">
    <property type="entry name" value="Isochorismatase"/>
    <property type="match status" value="1"/>
</dbReference>
<dbReference type="InterPro" id="IPR036380">
    <property type="entry name" value="Isochorismatase-like_sf"/>
</dbReference>
<dbReference type="AlphaFoldDB" id="A0A8A4TUT0"/>
<proteinExistence type="predicted"/>
<reference evidence="3" key="1">
    <citation type="submission" date="2021-03" db="EMBL/GenBank/DDBJ databases">
        <title>Acanthopleuribacteraceae sp. M133.</title>
        <authorList>
            <person name="Wang G."/>
        </authorList>
    </citation>
    <scope>NUCLEOTIDE SEQUENCE</scope>
    <source>
        <strain evidence="3">M133</strain>
    </source>
</reference>
<sequence>MSETALLLIDVQQGFHDPSWGQRNNHDAEANMTRLLAAWRARRWPVIHVKHNSTEPHSTLRPGQPGNAFKPEVAPLPEETQFEKTVNSAFIGTRLEQHLRDRGIGRLVVVGLTTDHCVSTTTRMAANLGFEVTLVADATATFDRVGPDGKHYTAEDIHRYHLISLNDEFCRVIDTDALLRDGA</sequence>
<feature type="domain" description="Isochorismatase-like" evidence="2">
    <location>
        <begin position="4"/>
        <end position="176"/>
    </location>
</feature>
<dbReference type="EMBL" id="CP071793">
    <property type="protein sequence ID" value="QTD50285.1"/>
    <property type="molecule type" value="Genomic_DNA"/>
</dbReference>
<dbReference type="InterPro" id="IPR000868">
    <property type="entry name" value="Isochorismatase-like_dom"/>
</dbReference>
<evidence type="ECO:0000256" key="1">
    <source>
        <dbReference type="ARBA" id="ARBA00022801"/>
    </source>
</evidence>
<name>A0A8A4TUT0_SULCO</name>
<evidence type="ECO:0000313" key="3">
    <source>
        <dbReference type="EMBL" id="QTD50285.1"/>
    </source>
</evidence>
<keyword evidence="1 3" id="KW-0378">Hydrolase</keyword>
<dbReference type="InterPro" id="IPR050272">
    <property type="entry name" value="Isochorismatase-like_hydrls"/>
</dbReference>
<dbReference type="KEGG" id="scor:J3U87_32270"/>
<dbReference type="CDD" id="cd01014">
    <property type="entry name" value="nicotinamidase_related"/>
    <property type="match status" value="1"/>
</dbReference>
<dbReference type="Proteomes" id="UP000663929">
    <property type="component" value="Chromosome"/>
</dbReference>
<dbReference type="SUPFAM" id="SSF52499">
    <property type="entry name" value="Isochorismatase-like hydrolases"/>
    <property type="match status" value="1"/>
</dbReference>
<dbReference type="GO" id="GO:0016787">
    <property type="term" value="F:hydrolase activity"/>
    <property type="evidence" value="ECO:0007669"/>
    <property type="project" value="UniProtKB-KW"/>
</dbReference>
<dbReference type="PANTHER" id="PTHR43540">
    <property type="entry name" value="PEROXYUREIDOACRYLATE/UREIDOACRYLATE AMIDOHYDROLASE-RELATED"/>
    <property type="match status" value="1"/>
</dbReference>
<organism evidence="3 4">
    <name type="scientific">Sulfidibacter corallicola</name>
    <dbReference type="NCBI Taxonomy" id="2818388"/>
    <lineage>
        <taxon>Bacteria</taxon>
        <taxon>Pseudomonadati</taxon>
        <taxon>Acidobacteriota</taxon>
        <taxon>Holophagae</taxon>
        <taxon>Acanthopleuribacterales</taxon>
        <taxon>Acanthopleuribacteraceae</taxon>
        <taxon>Sulfidibacter</taxon>
    </lineage>
</organism>
<protein>
    <submittedName>
        <fullName evidence="3">Cysteine hydrolase</fullName>
    </submittedName>
</protein>
<dbReference type="Gene3D" id="3.40.50.850">
    <property type="entry name" value="Isochorismatase-like"/>
    <property type="match status" value="1"/>
</dbReference>